<keyword evidence="1" id="KW-0614">Plasmid</keyword>
<dbReference type="Proteomes" id="UP000094969">
    <property type="component" value="Plasmid unnamed1"/>
</dbReference>
<keyword evidence="2" id="KW-1185">Reference proteome</keyword>
<evidence type="ECO:0000313" key="2">
    <source>
        <dbReference type="Proteomes" id="UP000094969"/>
    </source>
</evidence>
<dbReference type="AlphaFoldDB" id="A0A1D7UCT6"/>
<sequence>MGRCIEREGSLIRRLGVVASVVLLSACSQPEHALVLEDRPPATDALYRADPVTPGRLAYAPDRETFAPVLTEPFAYPTQRQAEHAWHRASFNRVDVAEQERAPPGIRLFGCKPGALDSLTGRITRYRGPVVHCAVDFGLAPGHPLRRDTMNFYRHRGAWHLGTTDPPRAPVAWLNREKSERDPWRFLPWRKRYE</sequence>
<dbReference type="PROSITE" id="PS51257">
    <property type="entry name" value="PROKAR_LIPOPROTEIN"/>
    <property type="match status" value="1"/>
</dbReference>
<proteinExistence type="predicted"/>
<accession>A0A1D7UCT6</accession>
<evidence type="ECO:0000313" key="1">
    <source>
        <dbReference type="EMBL" id="AOO85185.1"/>
    </source>
</evidence>
<reference evidence="1 2" key="1">
    <citation type="journal article" date="2015" name="Antonie Van Leeuwenhoek">
        <title>Bosea vaviloviae sp. nov., a new species of slow-growing rhizobia isolated from nodules of the relict species Vavilovia formosa (Stev.) Fed.</title>
        <authorList>
            <person name="Safronova V.I."/>
            <person name="Kuznetsova I.G."/>
            <person name="Sazanova A.L."/>
            <person name="Kimeklis A.K."/>
            <person name="Belimov A.A."/>
            <person name="Andronov E.E."/>
            <person name="Pinaev A.G."/>
            <person name="Chizhevskaya E.P."/>
            <person name="Pukhaev A.R."/>
            <person name="Popov K.P."/>
            <person name="Willems A."/>
            <person name="Tikhonovich I.A."/>
        </authorList>
    </citation>
    <scope>NUCLEOTIDE SEQUENCE [LARGE SCALE GENOMIC DNA]</scope>
    <source>
        <strain evidence="1 2">Vaf18</strain>
        <plasmid evidence="1">unnamed1</plasmid>
    </source>
</reference>
<dbReference type="RefSeq" id="WP_069694368.1">
    <property type="nucleotide sequence ID" value="NZ_CP017148.1"/>
</dbReference>
<protein>
    <recommendedName>
        <fullName evidence="3">Lipoprotein</fullName>
    </recommendedName>
</protein>
<name>A0A1D7UCT6_9HYPH</name>
<dbReference type="EMBL" id="CP017148">
    <property type="protein sequence ID" value="AOO85185.1"/>
    <property type="molecule type" value="Genomic_DNA"/>
</dbReference>
<dbReference type="KEGG" id="bvv:BHK69_30985"/>
<evidence type="ECO:0008006" key="3">
    <source>
        <dbReference type="Google" id="ProtNLM"/>
    </source>
</evidence>
<organism evidence="1 2">
    <name type="scientific">Bosea vaviloviae</name>
    <dbReference type="NCBI Taxonomy" id="1526658"/>
    <lineage>
        <taxon>Bacteria</taxon>
        <taxon>Pseudomonadati</taxon>
        <taxon>Pseudomonadota</taxon>
        <taxon>Alphaproteobacteria</taxon>
        <taxon>Hyphomicrobiales</taxon>
        <taxon>Boseaceae</taxon>
        <taxon>Bosea</taxon>
    </lineage>
</organism>
<gene>
    <name evidence="1" type="ORF">BHK69_30985</name>
</gene>
<geneLocation type="plasmid" evidence="1 2">
    <name>unnamed1</name>
</geneLocation>